<name>A0ABT7BQ25_9CYAN</name>
<evidence type="ECO:0000256" key="2">
    <source>
        <dbReference type="ARBA" id="ARBA00022519"/>
    </source>
</evidence>
<dbReference type="InterPro" id="IPR052363">
    <property type="entry name" value="LPS_export_LptC"/>
</dbReference>
<evidence type="ECO:0000256" key="5">
    <source>
        <dbReference type="ARBA" id="ARBA00023136"/>
    </source>
</evidence>
<keyword evidence="2" id="KW-0997">Cell inner membrane</keyword>
<dbReference type="EMBL" id="JAQPOK010000160">
    <property type="protein sequence ID" value="MDJ1181302.1"/>
    <property type="molecule type" value="Genomic_DNA"/>
</dbReference>
<evidence type="ECO:0000256" key="4">
    <source>
        <dbReference type="ARBA" id="ARBA00022989"/>
    </source>
</evidence>
<feature type="region of interest" description="Disordered" evidence="6">
    <location>
        <begin position="230"/>
        <end position="253"/>
    </location>
</feature>
<dbReference type="PANTHER" id="PTHR37481">
    <property type="entry name" value="LIPOPOLYSACCHARIDE EXPORT SYSTEM PROTEIN LPTC"/>
    <property type="match status" value="1"/>
</dbReference>
<evidence type="ECO:0000313" key="7">
    <source>
        <dbReference type="EMBL" id="MDJ1181302.1"/>
    </source>
</evidence>
<dbReference type="Pfam" id="PF06835">
    <property type="entry name" value="LptC"/>
    <property type="match status" value="1"/>
</dbReference>
<organism evidence="7 8">
    <name type="scientific">Roseofilum halophilum BLCC-M91</name>
    <dbReference type="NCBI Taxonomy" id="3022259"/>
    <lineage>
        <taxon>Bacteria</taxon>
        <taxon>Bacillati</taxon>
        <taxon>Cyanobacteriota</taxon>
        <taxon>Cyanophyceae</taxon>
        <taxon>Desertifilales</taxon>
        <taxon>Desertifilaceae</taxon>
        <taxon>Roseofilum</taxon>
        <taxon>Roseofilum halophilum</taxon>
    </lineage>
</organism>
<dbReference type="Proteomes" id="UP001231370">
    <property type="component" value="Unassembled WGS sequence"/>
</dbReference>
<evidence type="ECO:0000256" key="1">
    <source>
        <dbReference type="ARBA" id="ARBA00022475"/>
    </source>
</evidence>
<comment type="caution">
    <text evidence="7">The sequence shown here is derived from an EMBL/GenBank/DDBJ whole genome shotgun (WGS) entry which is preliminary data.</text>
</comment>
<dbReference type="InterPro" id="IPR026265">
    <property type="entry name" value="LptC"/>
</dbReference>
<evidence type="ECO:0000313" key="8">
    <source>
        <dbReference type="Proteomes" id="UP001231370"/>
    </source>
</evidence>
<keyword evidence="3" id="KW-0812">Transmembrane</keyword>
<gene>
    <name evidence="7" type="primary">lptC</name>
    <name evidence="7" type="ORF">PJF56_20780</name>
</gene>
<keyword evidence="4" id="KW-1133">Transmembrane helix</keyword>
<keyword evidence="8" id="KW-1185">Reference proteome</keyword>
<keyword evidence="1" id="KW-1003">Cell membrane</keyword>
<dbReference type="NCBIfam" id="TIGR04409">
    <property type="entry name" value="LptC_YrbK"/>
    <property type="match status" value="1"/>
</dbReference>
<keyword evidence="5" id="KW-0472">Membrane</keyword>
<dbReference type="PANTHER" id="PTHR37481:SF1">
    <property type="entry name" value="LIPOPOLYSACCHARIDE EXPORT SYSTEM PROTEIN LPTC"/>
    <property type="match status" value="1"/>
</dbReference>
<evidence type="ECO:0000256" key="3">
    <source>
        <dbReference type="ARBA" id="ARBA00022692"/>
    </source>
</evidence>
<evidence type="ECO:0000256" key="6">
    <source>
        <dbReference type="SAM" id="MobiDB-lite"/>
    </source>
</evidence>
<accession>A0ABT7BQ25</accession>
<dbReference type="RefSeq" id="WP_283764600.1">
    <property type="nucleotide sequence ID" value="NZ_JAQPOK010000160.1"/>
</dbReference>
<protein>
    <submittedName>
        <fullName evidence="7">LPS export ABC transporter periplasmic protein LptC</fullName>
    </submittedName>
</protein>
<dbReference type="InterPro" id="IPR010664">
    <property type="entry name" value="LipoPS_assembly_LptC-rel"/>
</dbReference>
<reference evidence="7 8" key="1">
    <citation type="submission" date="2023-01" db="EMBL/GenBank/DDBJ databases">
        <title>Novel diversity within Roseofilum (Cyanobacteria; Desertifilaceae) from marine benthic mats with descriptions of four novel species.</title>
        <authorList>
            <person name="Wang Y."/>
            <person name="Berthold D.E."/>
            <person name="Hu J."/>
            <person name="Lefler F.W."/>
            <person name="Laughinghouse H.D. IV."/>
        </authorList>
    </citation>
    <scope>NUCLEOTIDE SEQUENCE [LARGE SCALE GENOMIC DNA]</scope>
    <source>
        <strain evidence="7 8">BLCC-M91</strain>
    </source>
</reference>
<sequence length="404" mass="44536">MLWSTGLKYQSMSPKSSCIVRSTLSLILAIALSACGGSNPSDRLVEAASDAESSDEVQLVFKDITLEQGDNQGQLLWKVHAKSATYSEDRQIAIVEEPLGELYQDGKLVYRVEAKRGEVHQDGNLILLKDEIKAIAVEDEVVLEGNELEWRPHADVLIVHNTLTGSHPQVEAKADQAKVYSRLRQMELIGNVEAITHTPQLRMNTEHLVWLMKDRQVVGSVPLEVKHYEEEEATEQKLTDEPKTPPSHTALAGGSMVDLENESVTLMNQVTLTAANPALEAKSDSMTWDLKSQSVGANQKITLEHLDEQLTLVADRGTVDLANQVAHLTENVRVTGGRNQSDLSAENVTWSFGTEEVEATGNVTYRQVNPPVFLQGARAFGQLRDQNITVTSGDRTRVVTEIIP</sequence>
<proteinExistence type="predicted"/>
<dbReference type="Gene3D" id="2.60.450.10">
    <property type="entry name" value="Lipopolysaccharide (LPS) transport protein A like domain"/>
    <property type="match status" value="1"/>
</dbReference>
<feature type="compositionally biased region" description="Basic and acidic residues" evidence="6">
    <location>
        <begin position="230"/>
        <end position="243"/>
    </location>
</feature>